<dbReference type="InterPro" id="IPR043504">
    <property type="entry name" value="Peptidase_S1_PA_chymotrypsin"/>
</dbReference>
<gene>
    <name evidence="8" type="ORF">SM757_27790</name>
</gene>
<protein>
    <recommendedName>
        <fullName evidence="6">Serine protease</fullName>
        <ecNumber evidence="6">3.4.21.-</ecNumber>
    </recommendedName>
</protein>
<reference evidence="8 9" key="1">
    <citation type="submission" date="2023-11" db="EMBL/GenBank/DDBJ databases">
        <title>Draft genome of Azohydromonas lata strain H1 (DSM1123), a polyhydroxyalkanoate producer.</title>
        <authorList>
            <person name="Traversa D."/>
            <person name="D'Addabbo P."/>
            <person name="Pazzani C."/>
            <person name="Manzari C."/>
            <person name="Chiara M."/>
            <person name="Scrascia M."/>
        </authorList>
    </citation>
    <scope>NUCLEOTIDE SEQUENCE [LARGE SCALE GENOMIC DNA]</scope>
    <source>
        <strain evidence="8 9">H1</strain>
    </source>
</reference>
<proteinExistence type="inferred from homology"/>
<dbReference type="Pfam" id="PF00089">
    <property type="entry name" value="Trypsin"/>
    <property type="match status" value="1"/>
</dbReference>
<dbReference type="Gene3D" id="2.40.10.10">
    <property type="entry name" value="Trypsin-like serine proteases"/>
    <property type="match status" value="2"/>
</dbReference>
<keyword evidence="2 6" id="KW-0645">Protease</keyword>
<dbReference type="RefSeq" id="WP_322467857.1">
    <property type="nucleotide sequence ID" value="NZ_JAXOJX010000067.1"/>
</dbReference>
<evidence type="ECO:0000313" key="9">
    <source>
        <dbReference type="Proteomes" id="UP001293718"/>
    </source>
</evidence>
<comment type="similarity">
    <text evidence="1 6">Belongs to the peptidase S1B family.</text>
</comment>
<dbReference type="InterPro" id="IPR050966">
    <property type="entry name" value="Glutamyl_endopeptidase"/>
</dbReference>
<dbReference type="GO" id="GO:0016787">
    <property type="term" value="F:hydrolase activity"/>
    <property type="evidence" value="ECO:0007669"/>
    <property type="project" value="UniProtKB-KW"/>
</dbReference>
<dbReference type="Proteomes" id="UP001293718">
    <property type="component" value="Unassembled WGS sequence"/>
</dbReference>
<dbReference type="EMBL" id="JAXOJX010000067">
    <property type="protein sequence ID" value="MDZ5460389.1"/>
    <property type="molecule type" value="Genomic_DNA"/>
</dbReference>
<dbReference type="InterPro" id="IPR018114">
    <property type="entry name" value="TRYPSIN_HIS"/>
</dbReference>
<evidence type="ECO:0000256" key="2">
    <source>
        <dbReference type="ARBA" id="ARBA00022670"/>
    </source>
</evidence>
<evidence type="ECO:0000313" key="8">
    <source>
        <dbReference type="EMBL" id="MDZ5460389.1"/>
    </source>
</evidence>
<dbReference type="InterPro" id="IPR009003">
    <property type="entry name" value="Peptidase_S1_PA"/>
</dbReference>
<evidence type="ECO:0000256" key="5">
    <source>
        <dbReference type="ARBA" id="ARBA00022825"/>
    </source>
</evidence>
<dbReference type="InterPro" id="IPR001254">
    <property type="entry name" value="Trypsin_dom"/>
</dbReference>
<name>A0ABU5IND0_9BURK</name>
<dbReference type="PRINTS" id="PR00839">
    <property type="entry name" value="V8PROTEASE"/>
</dbReference>
<accession>A0ABU5IND0</accession>
<evidence type="ECO:0000256" key="4">
    <source>
        <dbReference type="ARBA" id="ARBA00022801"/>
    </source>
</evidence>
<dbReference type="PROSITE" id="PS00134">
    <property type="entry name" value="TRYPSIN_HIS"/>
    <property type="match status" value="1"/>
</dbReference>
<dbReference type="PANTHER" id="PTHR15462">
    <property type="entry name" value="SERINE PROTEASE"/>
    <property type="match status" value="1"/>
</dbReference>
<evidence type="ECO:0000256" key="1">
    <source>
        <dbReference type="ARBA" id="ARBA00008764"/>
    </source>
</evidence>
<evidence type="ECO:0000256" key="6">
    <source>
        <dbReference type="RuleBase" id="RU004296"/>
    </source>
</evidence>
<dbReference type="PANTHER" id="PTHR15462:SF19">
    <property type="entry name" value="PEPTIDASE S1 DOMAIN-CONTAINING PROTEIN"/>
    <property type="match status" value="1"/>
</dbReference>
<feature type="signal peptide" evidence="6">
    <location>
        <begin position="1"/>
        <end position="24"/>
    </location>
</feature>
<evidence type="ECO:0000256" key="3">
    <source>
        <dbReference type="ARBA" id="ARBA00022729"/>
    </source>
</evidence>
<dbReference type="EC" id="3.4.21.-" evidence="6"/>
<keyword evidence="4 6" id="KW-0378">Hydrolase</keyword>
<keyword evidence="5 6" id="KW-0720">Serine protease</keyword>
<feature type="chain" id="PRO_5045007968" description="Serine protease" evidence="6">
    <location>
        <begin position="25"/>
        <end position="377"/>
    </location>
</feature>
<keyword evidence="3 6" id="KW-0732">Signal</keyword>
<sequence>MKYASLFALTATGLAAFALQSAQAQSVSTTPGTAAMAAAGFSDLELVGARSPMPKVKFLPASAFDYNAASVEASSRGVQADRPGKRPVANAAMLLQRRELSAAALATAPMAETAVPEAVGTGGIQFTSTRTYPRQQDRAYPSSTVGKLYFRDQTGNAYICSGSMIKPGVVLTAGHCVHSGNGSSSGWYNSFTFVPGYSRVGTTETRPFGTWSGWANARTSTAWFNSGGQVPNAGDWALIVFNKDSSGWRIGDYTGYLGYLYPALIGRHMTVLGYPANLDGGTQMHRVESMANNAGTNNGTWGSDMTGGSSGGPVVLNFRQDYTGLSPYTQDNYANRLTSVVSWGYTSPNPQVQGGAQFDSNFGAMLSATCSAYSWAC</sequence>
<keyword evidence="9" id="KW-1185">Reference proteome</keyword>
<dbReference type="PROSITE" id="PS50240">
    <property type="entry name" value="TRYPSIN_DOM"/>
    <property type="match status" value="1"/>
</dbReference>
<comment type="caution">
    <text evidence="8">The sequence shown here is derived from an EMBL/GenBank/DDBJ whole genome shotgun (WGS) entry which is preliminary data.</text>
</comment>
<dbReference type="InterPro" id="IPR008256">
    <property type="entry name" value="Peptidase_S1B"/>
</dbReference>
<dbReference type="SUPFAM" id="SSF50494">
    <property type="entry name" value="Trypsin-like serine proteases"/>
    <property type="match status" value="1"/>
</dbReference>
<organism evidence="8 9">
    <name type="scientific">Azohydromonas lata</name>
    <dbReference type="NCBI Taxonomy" id="45677"/>
    <lineage>
        <taxon>Bacteria</taxon>
        <taxon>Pseudomonadati</taxon>
        <taxon>Pseudomonadota</taxon>
        <taxon>Betaproteobacteria</taxon>
        <taxon>Burkholderiales</taxon>
        <taxon>Sphaerotilaceae</taxon>
        <taxon>Azohydromonas</taxon>
    </lineage>
</organism>
<evidence type="ECO:0000259" key="7">
    <source>
        <dbReference type="PROSITE" id="PS50240"/>
    </source>
</evidence>
<feature type="domain" description="Peptidase S1" evidence="7">
    <location>
        <begin position="120"/>
        <end position="377"/>
    </location>
</feature>